<dbReference type="EC" id="2.5.1.75" evidence="10"/>
<feature type="binding site" evidence="10">
    <location>
        <begin position="12"/>
        <end position="19"/>
    </location>
    <ligand>
        <name>ATP</name>
        <dbReference type="ChEBI" id="CHEBI:30616"/>
    </ligand>
</feature>
<keyword evidence="6 10" id="KW-0547">Nucleotide-binding</keyword>
<dbReference type="Pfam" id="PF01715">
    <property type="entry name" value="IPPT"/>
    <property type="match status" value="1"/>
</dbReference>
<feature type="site" description="Interaction with substrate tRNA" evidence="10">
    <location>
        <position position="102"/>
    </location>
</feature>
<comment type="function">
    <text evidence="2 10 12">Catalyzes the transfer of a dimethylallyl group onto the adenine at position 37 in tRNAs that read codons beginning with uridine, leading to the formation of N6-(dimethylallyl)adenosine (i(6)A).</text>
</comment>
<keyword evidence="4 10" id="KW-0808">Transferase</keyword>
<evidence type="ECO:0000256" key="8">
    <source>
        <dbReference type="ARBA" id="ARBA00022842"/>
    </source>
</evidence>
<dbReference type="InterPro" id="IPR039657">
    <property type="entry name" value="Dimethylallyltransferase"/>
</dbReference>
<comment type="similarity">
    <text evidence="3 10 13">Belongs to the IPP transferase family.</text>
</comment>
<feature type="binding site" evidence="10">
    <location>
        <begin position="14"/>
        <end position="19"/>
    </location>
    <ligand>
        <name>substrate</name>
    </ligand>
</feature>
<keyword evidence="7 10" id="KW-0067">ATP-binding</keyword>
<dbReference type="GO" id="GO:0052381">
    <property type="term" value="F:tRNA dimethylallyltransferase activity"/>
    <property type="evidence" value="ECO:0007669"/>
    <property type="project" value="UniProtKB-UniRule"/>
</dbReference>
<dbReference type="PANTHER" id="PTHR11088">
    <property type="entry name" value="TRNA DIMETHYLALLYLTRANSFERASE"/>
    <property type="match status" value="1"/>
</dbReference>
<accession>A0A917M5L5</accession>
<comment type="subunit">
    <text evidence="10">Monomer.</text>
</comment>
<feature type="site" description="Interaction with substrate tRNA" evidence="10">
    <location>
        <position position="125"/>
    </location>
</feature>
<dbReference type="HAMAP" id="MF_00185">
    <property type="entry name" value="IPP_trans"/>
    <property type="match status" value="1"/>
</dbReference>
<dbReference type="GO" id="GO:0006400">
    <property type="term" value="P:tRNA modification"/>
    <property type="evidence" value="ECO:0007669"/>
    <property type="project" value="TreeGrafter"/>
</dbReference>
<reference evidence="14" key="1">
    <citation type="journal article" date="2014" name="Int. J. Syst. Evol. Microbiol.">
        <title>Complete genome sequence of Corynebacterium casei LMG S-19264T (=DSM 44701T), isolated from a smear-ripened cheese.</title>
        <authorList>
            <consortium name="US DOE Joint Genome Institute (JGI-PGF)"/>
            <person name="Walter F."/>
            <person name="Albersmeier A."/>
            <person name="Kalinowski J."/>
            <person name="Ruckert C."/>
        </authorList>
    </citation>
    <scope>NUCLEOTIDE SEQUENCE</scope>
    <source>
        <strain evidence="14">CGMCC 1.12195</strain>
    </source>
</reference>
<comment type="caution">
    <text evidence="10">Lacks conserved residue(s) required for the propagation of feature annotation.</text>
</comment>
<evidence type="ECO:0000256" key="7">
    <source>
        <dbReference type="ARBA" id="ARBA00022840"/>
    </source>
</evidence>
<dbReference type="SUPFAM" id="SSF52540">
    <property type="entry name" value="P-loop containing nucleoside triphosphate hydrolases"/>
    <property type="match status" value="1"/>
</dbReference>
<evidence type="ECO:0000256" key="2">
    <source>
        <dbReference type="ARBA" id="ARBA00003213"/>
    </source>
</evidence>
<dbReference type="Gene3D" id="1.10.287.890">
    <property type="entry name" value="Crystal structure of tRNA isopentenylpyrophosphate transferase (bh2366) domain"/>
    <property type="match status" value="1"/>
</dbReference>
<evidence type="ECO:0000256" key="5">
    <source>
        <dbReference type="ARBA" id="ARBA00022694"/>
    </source>
</evidence>
<evidence type="ECO:0000313" key="14">
    <source>
        <dbReference type="EMBL" id="GGG78740.1"/>
    </source>
</evidence>
<keyword evidence="8 10" id="KW-0460">Magnesium</keyword>
<dbReference type="InterPro" id="IPR018022">
    <property type="entry name" value="IPT"/>
</dbReference>
<sequence length="300" mass="34288">MEDNHPLLVILGPTASGKTELAVAVAKRIHAAVISADSRQVYRRMDLGTGKDLDSYGDIPYYLIDILEAGERYHVAQYREDFHHALTTIQHEGKRAILCGGTGLYIQSVLQGLDYSMVPVNNTLRHSLDPLSKDALTQELGSLTIPADFKPDTSTKKRLIRAIEIADWCSHQPLPPTRYPPVKAILFGIDPPVEERRRKITERLVQRLDEGLIEEVKGLLENGISPEKLIYYGLEYKYITRYLLGELDYQSLFSRLNTEIHRFAKRQMTYFRKMEKDGFKIRWLSNGTTNDRTNEILNAL</sequence>
<dbReference type="NCBIfam" id="TIGR00174">
    <property type="entry name" value="miaA"/>
    <property type="match status" value="1"/>
</dbReference>
<dbReference type="AlphaFoldDB" id="A0A917M5L5"/>
<comment type="cofactor">
    <cofactor evidence="1 10">
        <name>Mg(2+)</name>
        <dbReference type="ChEBI" id="CHEBI:18420"/>
    </cofactor>
</comment>
<evidence type="ECO:0000256" key="11">
    <source>
        <dbReference type="RuleBase" id="RU003783"/>
    </source>
</evidence>
<evidence type="ECO:0000256" key="12">
    <source>
        <dbReference type="RuleBase" id="RU003784"/>
    </source>
</evidence>
<name>A0A917M5L5_9SPHI</name>
<dbReference type="EMBL" id="BMER01000001">
    <property type="protein sequence ID" value="GGG78740.1"/>
    <property type="molecule type" value="Genomic_DNA"/>
</dbReference>
<keyword evidence="15" id="KW-1185">Reference proteome</keyword>
<evidence type="ECO:0000256" key="1">
    <source>
        <dbReference type="ARBA" id="ARBA00001946"/>
    </source>
</evidence>
<evidence type="ECO:0000256" key="9">
    <source>
        <dbReference type="ARBA" id="ARBA00049563"/>
    </source>
</evidence>
<organism evidence="14 15">
    <name type="scientific">Parapedobacter pyrenivorans</name>
    <dbReference type="NCBI Taxonomy" id="1305674"/>
    <lineage>
        <taxon>Bacteria</taxon>
        <taxon>Pseudomonadati</taxon>
        <taxon>Bacteroidota</taxon>
        <taxon>Sphingobacteriia</taxon>
        <taxon>Sphingobacteriales</taxon>
        <taxon>Sphingobacteriaceae</taxon>
        <taxon>Parapedobacter</taxon>
    </lineage>
</organism>
<evidence type="ECO:0000313" key="15">
    <source>
        <dbReference type="Proteomes" id="UP000660862"/>
    </source>
</evidence>
<protein>
    <recommendedName>
        <fullName evidence="10">tRNA dimethylallyltransferase</fullName>
        <ecNumber evidence="10">2.5.1.75</ecNumber>
    </recommendedName>
    <alternativeName>
        <fullName evidence="10">Dimethylallyl diphosphate:tRNA dimethylallyltransferase</fullName>
        <shortName evidence="10">DMAPP:tRNA dimethylallyltransferase</shortName>
        <shortName evidence="10">DMATase</shortName>
    </alternativeName>
    <alternativeName>
        <fullName evidence="10">Isopentenyl-diphosphate:tRNA isopentenyltransferase</fullName>
        <shortName evidence="10">IPP transferase</shortName>
        <shortName evidence="10">IPPT</shortName>
        <shortName evidence="10">IPTase</shortName>
    </alternativeName>
</protein>
<reference evidence="14" key="2">
    <citation type="submission" date="2020-09" db="EMBL/GenBank/DDBJ databases">
        <authorList>
            <person name="Sun Q."/>
            <person name="Zhou Y."/>
        </authorList>
    </citation>
    <scope>NUCLEOTIDE SEQUENCE</scope>
    <source>
        <strain evidence="14">CGMCC 1.12195</strain>
    </source>
</reference>
<evidence type="ECO:0000256" key="10">
    <source>
        <dbReference type="HAMAP-Rule" id="MF_00185"/>
    </source>
</evidence>
<feature type="region of interest" description="Interaction with substrate tRNA" evidence="10">
    <location>
        <begin position="37"/>
        <end position="40"/>
    </location>
</feature>
<comment type="catalytic activity">
    <reaction evidence="9 10 11">
        <text>adenosine(37) in tRNA + dimethylallyl diphosphate = N(6)-dimethylallyladenosine(37) in tRNA + diphosphate</text>
        <dbReference type="Rhea" id="RHEA:26482"/>
        <dbReference type="Rhea" id="RHEA-COMP:10162"/>
        <dbReference type="Rhea" id="RHEA-COMP:10375"/>
        <dbReference type="ChEBI" id="CHEBI:33019"/>
        <dbReference type="ChEBI" id="CHEBI:57623"/>
        <dbReference type="ChEBI" id="CHEBI:74411"/>
        <dbReference type="ChEBI" id="CHEBI:74415"/>
        <dbReference type="EC" id="2.5.1.75"/>
    </reaction>
</comment>
<dbReference type="InterPro" id="IPR027417">
    <property type="entry name" value="P-loop_NTPase"/>
</dbReference>
<evidence type="ECO:0000256" key="6">
    <source>
        <dbReference type="ARBA" id="ARBA00022741"/>
    </source>
</evidence>
<gene>
    <name evidence="14" type="primary">miaA2</name>
    <name evidence="10" type="synonym">miaA</name>
    <name evidence="14" type="ORF">GCM10007415_08520</name>
</gene>
<evidence type="ECO:0000256" key="13">
    <source>
        <dbReference type="RuleBase" id="RU003785"/>
    </source>
</evidence>
<comment type="caution">
    <text evidence="14">The sequence shown here is derived from an EMBL/GenBank/DDBJ whole genome shotgun (WGS) entry which is preliminary data.</text>
</comment>
<keyword evidence="5 10" id="KW-0819">tRNA processing</keyword>
<dbReference type="GO" id="GO:0005524">
    <property type="term" value="F:ATP binding"/>
    <property type="evidence" value="ECO:0007669"/>
    <property type="project" value="UniProtKB-UniRule"/>
</dbReference>
<evidence type="ECO:0000256" key="4">
    <source>
        <dbReference type="ARBA" id="ARBA00022679"/>
    </source>
</evidence>
<proteinExistence type="inferred from homology"/>
<dbReference type="Gene3D" id="3.40.50.300">
    <property type="entry name" value="P-loop containing nucleotide triphosphate hydrolases"/>
    <property type="match status" value="1"/>
</dbReference>
<dbReference type="Proteomes" id="UP000660862">
    <property type="component" value="Unassembled WGS sequence"/>
</dbReference>
<dbReference type="PANTHER" id="PTHR11088:SF60">
    <property type="entry name" value="TRNA DIMETHYLALLYLTRANSFERASE"/>
    <property type="match status" value="1"/>
</dbReference>
<evidence type="ECO:0000256" key="3">
    <source>
        <dbReference type="ARBA" id="ARBA00005842"/>
    </source>
</evidence>